<dbReference type="InterPro" id="IPR036388">
    <property type="entry name" value="WH-like_DNA-bd_sf"/>
</dbReference>
<dbReference type="InterPro" id="IPR036390">
    <property type="entry name" value="WH_DNA-bd_sf"/>
</dbReference>
<protein>
    <submittedName>
        <fullName evidence="6">LysR family transcriptional regulator</fullName>
    </submittedName>
</protein>
<evidence type="ECO:0000313" key="7">
    <source>
        <dbReference type="Proteomes" id="UP000179734"/>
    </source>
</evidence>
<evidence type="ECO:0000256" key="2">
    <source>
        <dbReference type="ARBA" id="ARBA00023015"/>
    </source>
</evidence>
<organism evidence="6 7">
    <name type="scientific">Mycobacterium talmoniae</name>
    <dbReference type="NCBI Taxonomy" id="1858794"/>
    <lineage>
        <taxon>Bacteria</taxon>
        <taxon>Bacillati</taxon>
        <taxon>Actinomycetota</taxon>
        <taxon>Actinomycetes</taxon>
        <taxon>Mycobacteriales</taxon>
        <taxon>Mycobacteriaceae</taxon>
        <taxon>Mycobacterium</taxon>
    </lineage>
</organism>
<keyword evidence="2" id="KW-0805">Transcription regulation</keyword>
<dbReference type="SUPFAM" id="SSF46785">
    <property type="entry name" value="Winged helix' DNA-binding domain"/>
    <property type="match status" value="1"/>
</dbReference>
<evidence type="ECO:0000256" key="3">
    <source>
        <dbReference type="ARBA" id="ARBA00023125"/>
    </source>
</evidence>
<dbReference type="GO" id="GO:0003700">
    <property type="term" value="F:DNA-binding transcription factor activity"/>
    <property type="evidence" value="ECO:0007669"/>
    <property type="project" value="InterPro"/>
</dbReference>
<reference evidence="6 7" key="1">
    <citation type="submission" date="2016-10" db="EMBL/GenBank/DDBJ databases">
        <title>Genome sequence of Mycobacterium talmonii.</title>
        <authorList>
            <person name="Greninger A.L."/>
            <person name="Elliott B."/>
            <person name="Vasireddy S."/>
            <person name="Vasireddy R."/>
        </authorList>
    </citation>
    <scope>NUCLEOTIDE SEQUENCE [LARGE SCALE GENOMIC DNA]</scope>
    <source>
        <strain evidence="7">NE-TNMC-100812</strain>
    </source>
</reference>
<dbReference type="GO" id="GO:0003677">
    <property type="term" value="F:DNA binding"/>
    <property type="evidence" value="ECO:0007669"/>
    <property type="project" value="UniProtKB-KW"/>
</dbReference>
<sequence>MHTTHIGQVDLNLLPPLVALLEERHVSRAATRVRLSQPAMSRALQRLRRQFGDELLVRGAQGYALTPRAERLRAQLAAVVPGLEQLFATETFDPATAVQSFRVAASDYIVSAFGPALVQAIVTQSPQSVVSCEVLDEHMFDKLGTGMLDLVIFGRPAPSRYRSQFLFADRLVCVVAAEHPLARRTSVSMSNYLRWPHLSIDTGLPGIDGELEARGTPRRVAVSMPYHVPAASVLPGTELVLTIPAGLAPQFADPDRTRVLNAPREMGGPEFYAIWHPRLDDDPSHRWLREVVRGVAAPD</sequence>
<keyword evidence="4" id="KW-0804">Transcription</keyword>
<dbReference type="AlphaFoldDB" id="A0A1S1NFW3"/>
<dbReference type="InterPro" id="IPR037402">
    <property type="entry name" value="YidZ_PBP2"/>
</dbReference>
<dbReference type="CDD" id="cd08417">
    <property type="entry name" value="PBP2_Nitroaromatics_like"/>
    <property type="match status" value="1"/>
</dbReference>
<evidence type="ECO:0000259" key="5">
    <source>
        <dbReference type="PROSITE" id="PS50931"/>
    </source>
</evidence>
<evidence type="ECO:0000256" key="1">
    <source>
        <dbReference type="ARBA" id="ARBA00009437"/>
    </source>
</evidence>
<gene>
    <name evidence="6" type="ORF">BKN37_15705</name>
</gene>
<dbReference type="Gene3D" id="3.40.190.10">
    <property type="entry name" value="Periplasmic binding protein-like II"/>
    <property type="match status" value="2"/>
</dbReference>
<keyword evidence="3" id="KW-0238">DNA-binding</keyword>
<name>A0A1S1NFW3_9MYCO</name>
<dbReference type="PANTHER" id="PTHR30118:SF15">
    <property type="entry name" value="TRANSCRIPTIONAL REGULATORY PROTEIN"/>
    <property type="match status" value="1"/>
</dbReference>
<comment type="similarity">
    <text evidence="1">Belongs to the LysR transcriptional regulatory family.</text>
</comment>
<dbReference type="Pfam" id="PF00126">
    <property type="entry name" value="HTH_1"/>
    <property type="match status" value="1"/>
</dbReference>
<dbReference type="SUPFAM" id="SSF53850">
    <property type="entry name" value="Periplasmic binding protein-like II"/>
    <property type="match status" value="1"/>
</dbReference>
<dbReference type="EMBL" id="MLQM01000086">
    <property type="protein sequence ID" value="OHV02763.1"/>
    <property type="molecule type" value="Genomic_DNA"/>
</dbReference>
<dbReference type="RefSeq" id="WP_071027496.1">
    <property type="nucleotide sequence ID" value="NZ_MLQM01000086.1"/>
</dbReference>
<dbReference type="Gene3D" id="1.10.10.10">
    <property type="entry name" value="Winged helix-like DNA-binding domain superfamily/Winged helix DNA-binding domain"/>
    <property type="match status" value="1"/>
</dbReference>
<comment type="caution">
    <text evidence="6">The sequence shown here is derived from an EMBL/GenBank/DDBJ whole genome shotgun (WGS) entry which is preliminary data.</text>
</comment>
<proteinExistence type="inferred from homology"/>
<keyword evidence="7" id="KW-1185">Reference proteome</keyword>
<dbReference type="PRINTS" id="PR00039">
    <property type="entry name" value="HTHLYSR"/>
</dbReference>
<evidence type="ECO:0000256" key="4">
    <source>
        <dbReference type="ARBA" id="ARBA00023163"/>
    </source>
</evidence>
<dbReference type="Pfam" id="PF03466">
    <property type="entry name" value="LysR_substrate"/>
    <property type="match status" value="1"/>
</dbReference>
<dbReference type="Proteomes" id="UP000179734">
    <property type="component" value="Unassembled WGS sequence"/>
</dbReference>
<feature type="domain" description="HTH lysR-type" evidence="5">
    <location>
        <begin position="9"/>
        <end position="66"/>
    </location>
</feature>
<evidence type="ECO:0000313" key="6">
    <source>
        <dbReference type="EMBL" id="OHV02763.1"/>
    </source>
</evidence>
<dbReference type="PANTHER" id="PTHR30118">
    <property type="entry name" value="HTH-TYPE TRANSCRIPTIONAL REGULATOR LEUO-RELATED"/>
    <property type="match status" value="1"/>
</dbReference>
<dbReference type="InterPro" id="IPR050389">
    <property type="entry name" value="LysR-type_TF"/>
</dbReference>
<dbReference type="InterPro" id="IPR005119">
    <property type="entry name" value="LysR_subst-bd"/>
</dbReference>
<accession>A0A1S1NFW3</accession>
<dbReference type="PROSITE" id="PS50931">
    <property type="entry name" value="HTH_LYSR"/>
    <property type="match status" value="1"/>
</dbReference>
<dbReference type="InterPro" id="IPR000847">
    <property type="entry name" value="LysR_HTH_N"/>
</dbReference>